<keyword evidence="1" id="KW-1133">Transmembrane helix</keyword>
<feature type="domain" description="SHOCT-like" evidence="2">
    <location>
        <begin position="48"/>
        <end position="95"/>
    </location>
</feature>
<proteinExistence type="predicted"/>
<evidence type="ECO:0000313" key="4">
    <source>
        <dbReference type="Proteomes" id="UP000003419"/>
    </source>
</evidence>
<dbReference type="EMBL" id="ACHG01000093">
    <property type="protein sequence ID" value="EEI65795.1"/>
    <property type="molecule type" value="Genomic_DNA"/>
</dbReference>
<evidence type="ECO:0000259" key="2">
    <source>
        <dbReference type="Pfam" id="PF20612"/>
    </source>
</evidence>
<dbReference type="Proteomes" id="UP000003419">
    <property type="component" value="Unassembled WGS sequence"/>
</dbReference>
<gene>
    <name evidence="3" type="ORF">HMPREF0534_0902</name>
</gene>
<accession>A0A8D9S4N9</accession>
<keyword evidence="1" id="KW-0472">Membrane</keyword>
<evidence type="ECO:0000256" key="1">
    <source>
        <dbReference type="SAM" id="Phobius"/>
    </source>
</evidence>
<sequence>MDCGLQAFFVAMVYFLALTGLSVEVITMTKQVKTVTHQPLMPIKTDTTQQQLLDELHYQQSRQVITKLLNKGLISENEFKQIDQLNQQSFPPLIEPENVDTSIIQS</sequence>
<keyword evidence="1" id="KW-0812">Transmembrane</keyword>
<evidence type="ECO:0000313" key="3">
    <source>
        <dbReference type="EMBL" id="EEI65795.1"/>
    </source>
</evidence>
<protein>
    <recommendedName>
        <fullName evidence="2">SHOCT-like domain-containing protein</fullName>
    </recommendedName>
</protein>
<organism evidence="3 4">
    <name type="scientific">Limosilactobacillus reuteri CF48-3A</name>
    <dbReference type="NCBI Taxonomy" id="525341"/>
    <lineage>
        <taxon>Bacteria</taxon>
        <taxon>Bacillati</taxon>
        <taxon>Bacillota</taxon>
        <taxon>Bacilli</taxon>
        <taxon>Lactobacillales</taxon>
        <taxon>Lactobacillaceae</taxon>
        <taxon>Limosilactobacillus</taxon>
    </lineage>
</organism>
<dbReference type="AlphaFoldDB" id="A0A8D9S4N9"/>
<dbReference type="Pfam" id="PF20612">
    <property type="entry name" value="SHOCT_2"/>
    <property type="match status" value="1"/>
</dbReference>
<dbReference type="InterPro" id="IPR046749">
    <property type="entry name" value="SHOCT_2"/>
</dbReference>
<name>A0A8D9S4N9_LIMRT</name>
<feature type="transmembrane region" description="Helical" evidence="1">
    <location>
        <begin position="6"/>
        <end position="26"/>
    </location>
</feature>
<comment type="caution">
    <text evidence="3">The sequence shown here is derived from an EMBL/GenBank/DDBJ whole genome shotgun (WGS) entry which is preliminary data.</text>
</comment>
<reference evidence="3 4" key="1">
    <citation type="submission" date="2009-01" db="EMBL/GenBank/DDBJ databases">
        <authorList>
            <person name="Qin X."/>
            <person name="Bachman B."/>
            <person name="Battles P."/>
            <person name="Bell A."/>
            <person name="Bess C."/>
            <person name="Bickham C."/>
            <person name="Chaboub L."/>
            <person name="Chen D."/>
            <person name="Coyle M."/>
            <person name="Deiros D.R."/>
            <person name="Dinh H."/>
            <person name="Forbes L."/>
            <person name="Fowler G."/>
            <person name="Francisco L."/>
            <person name="Fu Q."/>
            <person name="Gubbala S."/>
            <person name="Hale W."/>
            <person name="Han Y."/>
            <person name="Hemphill L."/>
            <person name="Highlander S.K."/>
            <person name="Hirani K."/>
            <person name="Hogues M."/>
            <person name="Jackson L."/>
            <person name="Jakkamsetti A."/>
            <person name="Javaid M."/>
            <person name="Jiang H."/>
            <person name="Korchina V."/>
            <person name="Kovar C."/>
            <person name="Lara F."/>
            <person name="Lee S."/>
            <person name="Mata R."/>
            <person name="Mathew T."/>
            <person name="Moen C."/>
            <person name="Morales K."/>
            <person name="Munidasa M."/>
            <person name="Nazareth L."/>
            <person name="Ngo R."/>
            <person name="Nguyen L."/>
            <person name="Okwuonu G."/>
            <person name="Ongeri F."/>
            <person name="Patil S."/>
            <person name="Petrosino J."/>
            <person name="Pham C."/>
            <person name="Pham P."/>
            <person name="Pu L.-L."/>
            <person name="Puazo M."/>
            <person name="Raj R."/>
            <person name="Reid J."/>
            <person name="Rouhana J."/>
            <person name="Saada N."/>
            <person name="Shang Y."/>
            <person name="Simmons D."/>
            <person name="Thornton R."/>
            <person name="Warren J."/>
            <person name="Weissenberger G."/>
            <person name="Zhang J."/>
            <person name="Zhang L."/>
            <person name="Zhou C."/>
            <person name="Zhu D."/>
            <person name="Muzny D."/>
            <person name="Worley K."/>
            <person name="Gibbs R."/>
        </authorList>
    </citation>
    <scope>NUCLEOTIDE SEQUENCE [LARGE SCALE GENOMIC DNA]</scope>
    <source>
        <strain evidence="3 4">CF48-3A</strain>
    </source>
</reference>